<evidence type="ECO:0000259" key="7">
    <source>
        <dbReference type="Pfam" id="PF13296"/>
    </source>
</evidence>
<dbReference type="Pfam" id="PF13296">
    <property type="entry name" value="T6SS_Vgr"/>
    <property type="match status" value="1"/>
</dbReference>
<name>A0A843YRQ9_9BURK</name>
<dbReference type="SUPFAM" id="SSF69349">
    <property type="entry name" value="Phage fibre proteins"/>
    <property type="match status" value="1"/>
</dbReference>
<reference evidence="8 9" key="1">
    <citation type="submission" date="2019-10" db="EMBL/GenBank/DDBJ databases">
        <title>Glaciimonas soli sp. nov., a psychrophilic bacterium isolated from the forest soil of a high elevation mountain in Taiwan.</title>
        <authorList>
            <person name="Wang L.-T."/>
            <person name="Shieh W.Y."/>
        </authorList>
    </citation>
    <scope>NUCLEOTIDE SEQUENCE [LARGE SCALE GENOMIC DNA]</scope>
    <source>
        <strain evidence="8 9">GS1</strain>
    </source>
</reference>
<comment type="similarity">
    <text evidence="2">Belongs to the VgrG protein family.</text>
</comment>
<evidence type="ECO:0000313" key="9">
    <source>
        <dbReference type="Proteomes" id="UP000451565"/>
    </source>
</evidence>
<dbReference type="InterPro" id="IPR006531">
    <property type="entry name" value="Gp5/Vgr_OB"/>
</dbReference>
<dbReference type="NCBIfam" id="TIGR03361">
    <property type="entry name" value="VI_Rhs_Vgr"/>
    <property type="match status" value="1"/>
</dbReference>
<evidence type="ECO:0000313" key="8">
    <source>
        <dbReference type="EMBL" id="MQR00188.1"/>
    </source>
</evidence>
<dbReference type="Pfam" id="PF10106">
    <property type="entry name" value="DUF2345"/>
    <property type="match status" value="1"/>
</dbReference>
<dbReference type="SUPFAM" id="SSF69255">
    <property type="entry name" value="gp5 N-terminal domain-like"/>
    <property type="match status" value="1"/>
</dbReference>
<dbReference type="PANTHER" id="PTHR32305">
    <property type="match status" value="1"/>
</dbReference>
<dbReference type="Gene3D" id="2.40.50.230">
    <property type="entry name" value="Gp5 N-terminal domain"/>
    <property type="match status" value="1"/>
</dbReference>
<evidence type="ECO:0000259" key="6">
    <source>
        <dbReference type="Pfam" id="PF10106"/>
    </source>
</evidence>
<feature type="region of interest" description="Disordered" evidence="4">
    <location>
        <begin position="508"/>
        <end position="538"/>
    </location>
</feature>
<evidence type="ECO:0000256" key="4">
    <source>
        <dbReference type="SAM" id="MobiDB-lite"/>
    </source>
</evidence>
<organism evidence="8 9">
    <name type="scientific">Glaciimonas soli</name>
    <dbReference type="NCBI Taxonomy" id="2590999"/>
    <lineage>
        <taxon>Bacteria</taxon>
        <taxon>Pseudomonadati</taxon>
        <taxon>Pseudomonadota</taxon>
        <taxon>Betaproteobacteria</taxon>
        <taxon>Burkholderiales</taxon>
        <taxon>Oxalobacteraceae</taxon>
        <taxon>Glaciimonas</taxon>
    </lineage>
</organism>
<dbReference type="OrthoDB" id="1907165at2"/>
<dbReference type="Pfam" id="PF04717">
    <property type="entry name" value="Phage_base_V"/>
    <property type="match status" value="1"/>
</dbReference>
<dbReference type="InterPro" id="IPR017847">
    <property type="entry name" value="T6SS_RhsGE_Vgr_subset"/>
</dbReference>
<keyword evidence="9" id="KW-1185">Reference proteome</keyword>
<dbReference type="Pfam" id="PF05954">
    <property type="entry name" value="Phage_GPD"/>
    <property type="match status" value="1"/>
</dbReference>
<comment type="subcellular location">
    <subcellularLocation>
        <location evidence="1">Secreted</location>
    </subcellularLocation>
</comment>
<dbReference type="RefSeq" id="WP_153233697.1">
    <property type="nucleotide sequence ID" value="NZ_WINI01000001.1"/>
</dbReference>
<accession>A0A843YRQ9</accession>
<comment type="caution">
    <text evidence="8">The sequence shown here is derived from an EMBL/GenBank/DDBJ whole genome shotgun (WGS) entry which is preliminary data.</text>
</comment>
<evidence type="ECO:0000256" key="1">
    <source>
        <dbReference type="ARBA" id="ARBA00004613"/>
    </source>
</evidence>
<dbReference type="EMBL" id="WINI01000001">
    <property type="protein sequence ID" value="MQR00188.1"/>
    <property type="molecule type" value="Genomic_DNA"/>
</dbReference>
<protein>
    <submittedName>
        <fullName evidence="8">Type VI secretion system tip protein VgrG</fullName>
    </submittedName>
</protein>
<dbReference type="InterPro" id="IPR037026">
    <property type="entry name" value="Vgr_OB-fold_dom_sf"/>
</dbReference>
<proteinExistence type="inferred from homology"/>
<feature type="domain" description="Gp5/Type VI secretion system Vgr protein OB-fold" evidence="5">
    <location>
        <begin position="434"/>
        <end position="499"/>
    </location>
</feature>
<feature type="domain" description="DUF2345" evidence="6">
    <location>
        <begin position="664"/>
        <end position="812"/>
    </location>
</feature>
<dbReference type="InterPro" id="IPR006533">
    <property type="entry name" value="T6SS_Vgr_RhsGE"/>
</dbReference>
<dbReference type="InterPro" id="IPR028244">
    <property type="entry name" value="T6SS_Rhs_Vgr_dom"/>
</dbReference>
<dbReference type="Gene3D" id="3.55.50.10">
    <property type="entry name" value="Baseplate protein-like domains"/>
    <property type="match status" value="1"/>
</dbReference>
<dbReference type="NCBIfam" id="TIGR01646">
    <property type="entry name" value="vgr_GE"/>
    <property type="match status" value="1"/>
</dbReference>
<dbReference type="PANTHER" id="PTHR32305:SF15">
    <property type="entry name" value="PROTEIN RHSA-RELATED"/>
    <property type="match status" value="1"/>
</dbReference>
<gene>
    <name evidence="8" type="primary">tssI</name>
    <name evidence="8" type="ORF">GEV47_05765</name>
</gene>
<dbReference type="SUPFAM" id="SSF69279">
    <property type="entry name" value="Phage tail proteins"/>
    <property type="match status" value="2"/>
</dbReference>
<dbReference type="Gene3D" id="4.10.220.110">
    <property type="match status" value="1"/>
</dbReference>
<dbReference type="InterPro" id="IPR050708">
    <property type="entry name" value="T6SS_VgrG/RHS"/>
</dbReference>
<dbReference type="InterPro" id="IPR018769">
    <property type="entry name" value="VgrG2_DUF2345"/>
</dbReference>
<evidence type="ECO:0000259" key="5">
    <source>
        <dbReference type="Pfam" id="PF04717"/>
    </source>
</evidence>
<keyword evidence="3" id="KW-0964">Secreted</keyword>
<dbReference type="GO" id="GO:0005576">
    <property type="term" value="C:extracellular region"/>
    <property type="evidence" value="ECO:0007669"/>
    <property type="project" value="UniProtKB-SubCell"/>
</dbReference>
<evidence type="ECO:0000256" key="2">
    <source>
        <dbReference type="ARBA" id="ARBA00005558"/>
    </source>
</evidence>
<dbReference type="Gene3D" id="2.30.110.50">
    <property type="match status" value="1"/>
</dbReference>
<dbReference type="Proteomes" id="UP000451565">
    <property type="component" value="Unassembled WGS sequence"/>
</dbReference>
<evidence type="ECO:0000256" key="3">
    <source>
        <dbReference type="ARBA" id="ARBA00022525"/>
    </source>
</evidence>
<feature type="domain" description="Putative type VI secretion system Rhs element associated Vgr" evidence="7">
    <location>
        <begin position="534"/>
        <end position="638"/>
    </location>
</feature>
<sequence>MFDATRILSTTSPVIPLIADQPSMVPVSISGTEAVNALSEFKICFATPDIQNYRTYAAANANLDDFIGHELTIAIQLEGNGTFIAGMPGGTGRGNIGAGVREISGLISDAKFLREEGRHALYELTIRPWLYLATLSTDCKIFQDKTAPEVLDIILAAYPFPVEKRLSAEERYPKRDIQMQYNETDFAFFSRLCEEWGISYWFEHSDGAHRLILGDCNSSFRQAPSEAYHELAFYTEGKKVDEETIHAFTPARKLVSGVYKTTEYDYTRPRADLTVSNQVLRPTALNNLEQYEYHASANYSQPKAGAQQEGNDPFDEGKFISAMRMQAISNAAQRGSGSGHLRGLPTGCITTIKGHPQQAANIGYIVLSTTLTIVDVSQETQRSDGGQQYRVDCDFEVCPVKGPDYHPERITPKPVIHTATALVVGPENQPIWTDQYGRIKIQFAWDRVGQNDQNSSIWIRTSEMWSGNQLGSTHLPRIGSEAILSFISGDVDQPIIIGYVNNQNNLPPWQLPSQQALSGTRSREFGDSGGNSASGRSNHFVMDDTPGKMGVQTKSDELHSLLALGTIKRLEDFSGNKEERGLGLEARTDGHAALRAALGMLITTYARLGAAGNAMSVQEINNLLVEALTLTNEMAANATTSKAQNNEQKNVTTDLQHQADAIKGSGALKEFTEPHLAIASQAGLLMTAPKSAHLYSGKHIALTSTDHLSFTSGGGIYASTKEQFSVFVQKDGMRMFANAGDIRVQAQSGNIELIAQKVFDIISTTDWINLKAKTGIRLQAGGSEWVIDATGIIGRTLGDHTVWSKPMATMGPMGIQQQFPQFSQTVCKECQKLAEAARTRVGGSL</sequence>
<dbReference type="AlphaFoldDB" id="A0A843YRQ9"/>